<dbReference type="AlphaFoldDB" id="A0A8S9UWM7"/>
<sequence length="190" mass="22105">MQSENEELALVETSVLAFLAEYEQTERAYVIPAISTVPPLQRSNSLNSSKQLEVRKKQAWSQRQKEEVNRMRKVINRLSVRLHELKNAAKVQRAGSQINALTVKRQLVKTSGMLMWKRIAERQYLLRRDSEIENIKLRNAVRSQFRQAKSFQRMIKKRIPEDAVASLSKLISATTRFEPDLLYEAQYTLS</sequence>
<accession>A0A8S9UWM7</accession>
<proteinExistence type="predicted"/>
<organism evidence="1 2">
    <name type="scientific">Phytophthora infestans</name>
    <name type="common">Potato late blight agent</name>
    <name type="synonym">Botrytis infestans</name>
    <dbReference type="NCBI Taxonomy" id="4787"/>
    <lineage>
        <taxon>Eukaryota</taxon>
        <taxon>Sar</taxon>
        <taxon>Stramenopiles</taxon>
        <taxon>Oomycota</taxon>
        <taxon>Peronosporomycetes</taxon>
        <taxon>Peronosporales</taxon>
        <taxon>Peronosporaceae</taxon>
        <taxon>Phytophthora</taxon>
    </lineage>
</organism>
<gene>
    <name evidence="1" type="ORF">GN958_ATG08269</name>
</gene>
<dbReference type="EMBL" id="JAACNO010001182">
    <property type="protein sequence ID" value="KAF4142538.1"/>
    <property type="molecule type" value="Genomic_DNA"/>
</dbReference>
<evidence type="ECO:0000313" key="1">
    <source>
        <dbReference type="EMBL" id="KAF4142538.1"/>
    </source>
</evidence>
<evidence type="ECO:0000313" key="2">
    <source>
        <dbReference type="Proteomes" id="UP000704712"/>
    </source>
</evidence>
<protein>
    <submittedName>
        <fullName evidence="1">Uncharacterized protein</fullName>
    </submittedName>
</protein>
<comment type="caution">
    <text evidence="1">The sequence shown here is derived from an EMBL/GenBank/DDBJ whole genome shotgun (WGS) entry which is preliminary data.</text>
</comment>
<name>A0A8S9UWM7_PHYIN</name>
<reference evidence="1" key="1">
    <citation type="submission" date="2020-03" db="EMBL/GenBank/DDBJ databases">
        <title>Hybrid Assembly of Korean Phytophthora infestans isolates.</title>
        <authorList>
            <person name="Prokchorchik M."/>
            <person name="Lee Y."/>
            <person name="Seo J."/>
            <person name="Cho J.-H."/>
            <person name="Park Y.-E."/>
            <person name="Jang D.-C."/>
            <person name="Im J.-S."/>
            <person name="Choi J.-G."/>
            <person name="Park H.-J."/>
            <person name="Lee G.-B."/>
            <person name="Lee Y.-G."/>
            <person name="Hong S.-Y."/>
            <person name="Cho K."/>
            <person name="Sohn K.H."/>
        </authorList>
    </citation>
    <scope>NUCLEOTIDE SEQUENCE</scope>
    <source>
        <strain evidence="1">KR_2_A2</strain>
    </source>
</reference>
<dbReference type="Proteomes" id="UP000704712">
    <property type="component" value="Unassembled WGS sequence"/>
</dbReference>